<evidence type="ECO:0000256" key="2">
    <source>
        <dbReference type="SAM" id="MobiDB-lite"/>
    </source>
</evidence>
<protein>
    <submittedName>
        <fullName evidence="4">Uncharacterized protein</fullName>
    </submittedName>
</protein>
<accession>A0AAY4CB38</accession>
<feature type="compositionally biased region" description="Basic and acidic residues" evidence="2">
    <location>
        <begin position="13"/>
        <end position="24"/>
    </location>
</feature>
<keyword evidence="3" id="KW-1133">Transmembrane helix</keyword>
<feature type="compositionally biased region" description="Basic and acidic residues" evidence="2">
    <location>
        <begin position="297"/>
        <end position="308"/>
    </location>
</feature>
<dbReference type="Proteomes" id="UP000694580">
    <property type="component" value="Chromosome 10"/>
</dbReference>
<feature type="coiled-coil region" evidence="1">
    <location>
        <begin position="213"/>
        <end position="257"/>
    </location>
</feature>
<evidence type="ECO:0000256" key="1">
    <source>
        <dbReference type="SAM" id="Coils"/>
    </source>
</evidence>
<proteinExistence type="predicted"/>
<reference evidence="4" key="3">
    <citation type="submission" date="2025-09" db="UniProtKB">
        <authorList>
            <consortium name="Ensembl"/>
        </authorList>
    </citation>
    <scope>IDENTIFICATION</scope>
</reference>
<feature type="compositionally biased region" description="Acidic residues" evidence="2">
    <location>
        <begin position="426"/>
        <end position="435"/>
    </location>
</feature>
<feature type="region of interest" description="Disordered" evidence="2">
    <location>
        <begin position="335"/>
        <end position="541"/>
    </location>
</feature>
<feature type="transmembrane region" description="Helical" evidence="3">
    <location>
        <begin position="36"/>
        <end position="56"/>
    </location>
</feature>
<feature type="compositionally biased region" description="Acidic residues" evidence="2">
    <location>
        <begin position="532"/>
        <end position="541"/>
    </location>
</feature>
<sequence>MTTKHRRGGRGNHKPDDGALRADPPEPDSGAGRRPLLLLLLLLAALVAVAAAWFGFQQHQSLGRLTAGLSSVQMTVVQLQSFQEEMRRTHEKKQNVEGFEHRLHSLEESYLSAQNQVNIALATAEQMKSSDLPAQVLALHTELNSRMLEMKRTMVSPEDLSQLQALFNGQQQEFDAVKQQLSDLIVYNAELAQKVQSFSDPLSSQVDINVTELQQLRDQLATQRGQLQTGSEEITGLKALLEAQGNVEEQLNTLRQSLQKQSMVTESLHLEHKAQLEAVKLQLKNIGEQVDALPVEESSRSEVQRAEMEMQGPTNNVGTGRLEEDLEVFQEYKDLAGNEAEEVERKTPINETNEESSEEENGKTKEETTEEVEYTAEGESEQTEEETVKGETLQTEEEINDQKSKEETGKQLTALSGADIIKEVEQLQDDQDEQELSTLETKTLPEDRTPEDQLEQTEEYVNQSLANSEDKVTGDGHEEDPDPIVHEEITSKEPSATSPSTTEEGKIGDSETSSEDILEEKDKSQNPIPQELQEEDSIEQM</sequence>
<feature type="region of interest" description="Disordered" evidence="2">
    <location>
        <begin position="293"/>
        <end position="319"/>
    </location>
</feature>
<feature type="compositionally biased region" description="Acidic residues" evidence="2">
    <location>
        <begin position="368"/>
        <end position="385"/>
    </location>
</feature>
<evidence type="ECO:0000313" key="4">
    <source>
        <dbReference type="Ensembl" id="ENSDCDP00010030410.1"/>
    </source>
</evidence>
<feature type="compositionally biased region" description="Polar residues" evidence="2">
    <location>
        <begin position="492"/>
        <end position="502"/>
    </location>
</feature>
<keyword evidence="3" id="KW-0812">Transmembrane</keyword>
<feature type="compositionally biased region" description="Basic residues" evidence="2">
    <location>
        <begin position="1"/>
        <end position="12"/>
    </location>
</feature>
<gene>
    <name evidence="4" type="primary">zgc:66479</name>
</gene>
<dbReference type="AlphaFoldDB" id="A0AAY4CB38"/>
<organism evidence="4 5">
    <name type="scientific">Denticeps clupeoides</name>
    <name type="common">denticle herring</name>
    <dbReference type="NCBI Taxonomy" id="299321"/>
    <lineage>
        <taxon>Eukaryota</taxon>
        <taxon>Metazoa</taxon>
        <taxon>Chordata</taxon>
        <taxon>Craniata</taxon>
        <taxon>Vertebrata</taxon>
        <taxon>Euteleostomi</taxon>
        <taxon>Actinopterygii</taxon>
        <taxon>Neopterygii</taxon>
        <taxon>Teleostei</taxon>
        <taxon>Clupei</taxon>
        <taxon>Clupeiformes</taxon>
        <taxon>Denticipitoidei</taxon>
        <taxon>Denticipitidae</taxon>
        <taxon>Denticeps</taxon>
    </lineage>
</organism>
<reference evidence="4" key="2">
    <citation type="submission" date="2025-08" db="UniProtKB">
        <authorList>
            <consortium name="Ensembl"/>
        </authorList>
    </citation>
    <scope>IDENTIFICATION</scope>
</reference>
<name>A0AAY4CB38_9TELE</name>
<evidence type="ECO:0000313" key="5">
    <source>
        <dbReference type="Proteomes" id="UP000694580"/>
    </source>
</evidence>
<feature type="compositionally biased region" description="Basic and acidic residues" evidence="2">
    <location>
        <begin position="400"/>
        <end position="409"/>
    </location>
</feature>
<keyword evidence="3" id="KW-0472">Membrane</keyword>
<dbReference type="GeneTree" id="ENSGT00390000013981"/>
<dbReference type="Ensembl" id="ENSDCDT00010037784.1">
    <property type="protein sequence ID" value="ENSDCDP00010030410.1"/>
    <property type="gene ID" value="ENSDCDG00010019523.1"/>
</dbReference>
<evidence type="ECO:0000256" key="3">
    <source>
        <dbReference type="SAM" id="Phobius"/>
    </source>
</evidence>
<keyword evidence="1" id="KW-0175">Coiled coil</keyword>
<feature type="region of interest" description="Disordered" evidence="2">
    <location>
        <begin position="1"/>
        <end position="29"/>
    </location>
</feature>
<keyword evidence="5" id="KW-1185">Reference proteome</keyword>
<reference evidence="4 5" key="1">
    <citation type="submission" date="2020-06" db="EMBL/GenBank/DDBJ databases">
        <authorList>
            <consortium name="Wellcome Sanger Institute Data Sharing"/>
        </authorList>
    </citation>
    <scope>NUCLEOTIDE SEQUENCE [LARGE SCALE GENOMIC DNA]</scope>
</reference>